<dbReference type="Proteomes" id="UP001152795">
    <property type="component" value="Unassembled WGS sequence"/>
</dbReference>
<dbReference type="GO" id="GO:0005737">
    <property type="term" value="C:cytoplasm"/>
    <property type="evidence" value="ECO:0007669"/>
    <property type="project" value="TreeGrafter"/>
</dbReference>
<dbReference type="InterPro" id="IPR027417">
    <property type="entry name" value="P-loop_NTPase"/>
</dbReference>
<keyword evidence="7" id="KW-1185">Reference proteome</keyword>
<dbReference type="GO" id="GO:0005634">
    <property type="term" value="C:nucleus"/>
    <property type="evidence" value="ECO:0007669"/>
    <property type="project" value="TreeGrafter"/>
</dbReference>
<dbReference type="GO" id="GO:0002151">
    <property type="term" value="F:G-quadruplex RNA binding"/>
    <property type="evidence" value="ECO:0007669"/>
    <property type="project" value="TreeGrafter"/>
</dbReference>
<dbReference type="SUPFAM" id="SSF52540">
    <property type="entry name" value="P-loop containing nucleoside triphosphate hydrolases"/>
    <property type="match status" value="1"/>
</dbReference>
<dbReference type="InterPro" id="IPR048333">
    <property type="entry name" value="HA2_WH"/>
</dbReference>
<keyword evidence="3 6" id="KW-0347">Helicase</keyword>
<comment type="caution">
    <text evidence="6">The sequence shown here is derived from an EMBL/GenBank/DDBJ whole genome shotgun (WGS) entry which is preliminary data.</text>
</comment>
<dbReference type="OrthoDB" id="5600252at2759"/>
<dbReference type="GO" id="GO:0003724">
    <property type="term" value="F:RNA helicase activity"/>
    <property type="evidence" value="ECO:0007669"/>
    <property type="project" value="TreeGrafter"/>
</dbReference>
<sequence length="205" mass="23240">MADYQTPEILRTPLEEICLQLKSLKLGMAEPFLSKALEPPSEKAIKQAIATLRQLNAFDCDENLTPLGYHLARLPAHPRIGKIILLGAMMSCLDPILTIASGMAFRDPYVVPLNKERQADEHRRTFSRGTQSDHLTLYQAFKKWESADRYGNGYQFCWDNFLSHSVLQLIKNMKIQFAENLCQIGFIASSDPKQDAANYNSSKIF</sequence>
<dbReference type="GO" id="GO:0003678">
    <property type="term" value="F:DNA helicase activity"/>
    <property type="evidence" value="ECO:0007669"/>
    <property type="project" value="TreeGrafter"/>
</dbReference>
<feature type="domain" description="Helicase-associated" evidence="5">
    <location>
        <begin position="47"/>
        <end position="138"/>
    </location>
</feature>
<name>A0A6S7KQE9_PARCT</name>
<dbReference type="Pfam" id="PF21010">
    <property type="entry name" value="HA2_C"/>
    <property type="match status" value="1"/>
</dbReference>
<dbReference type="SMART" id="SM00847">
    <property type="entry name" value="HA2"/>
    <property type="match status" value="1"/>
</dbReference>
<dbReference type="EMBL" id="CACRXK020034879">
    <property type="protein sequence ID" value="CAB4044420.1"/>
    <property type="molecule type" value="Genomic_DNA"/>
</dbReference>
<dbReference type="GO" id="GO:0016787">
    <property type="term" value="F:hydrolase activity"/>
    <property type="evidence" value="ECO:0007669"/>
    <property type="project" value="UniProtKB-KW"/>
</dbReference>
<keyword evidence="4" id="KW-0067">ATP-binding</keyword>
<proteinExistence type="predicted"/>
<evidence type="ECO:0000256" key="3">
    <source>
        <dbReference type="ARBA" id="ARBA00022806"/>
    </source>
</evidence>
<dbReference type="AlphaFoldDB" id="A0A6S7KQE9"/>
<dbReference type="PANTHER" id="PTHR18934:SF237">
    <property type="entry name" value="ATP-DEPENDENT DNA_RNA HELICASE DHX36"/>
    <property type="match status" value="1"/>
</dbReference>
<keyword evidence="2" id="KW-0378">Hydrolase</keyword>
<evidence type="ECO:0000313" key="6">
    <source>
        <dbReference type="EMBL" id="CAB4044420.1"/>
    </source>
</evidence>
<dbReference type="Pfam" id="PF04408">
    <property type="entry name" value="WHD_HA2"/>
    <property type="match status" value="1"/>
</dbReference>
<evidence type="ECO:0000256" key="4">
    <source>
        <dbReference type="ARBA" id="ARBA00022840"/>
    </source>
</evidence>
<dbReference type="Gene3D" id="1.20.120.1080">
    <property type="match status" value="1"/>
</dbReference>
<organism evidence="6 7">
    <name type="scientific">Paramuricea clavata</name>
    <name type="common">Red gorgonian</name>
    <name type="synonym">Violescent sea-whip</name>
    <dbReference type="NCBI Taxonomy" id="317549"/>
    <lineage>
        <taxon>Eukaryota</taxon>
        <taxon>Metazoa</taxon>
        <taxon>Cnidaria</taxon>
        <taxon>Anthozoa</taxon>
        <taxon>Octocorallia</taxon>
        <taxon>Malacalcyonacea</taxon>
        <taxon>Plexauridae</taxon>
        <taxon>Paramuricea</taxon>
    </lineage>
</organism>
<dbReference type="GO" id="GO:0005524">
    <property type="term" value="F:ATP binding"/>
    <property type="evidence" value="ECO:0007669"/>
    <property type="project" value="UniProtKB-KW"/>
</dbReference>
<gene>
    <name evidence="6" type="ORF">PACLA_8A086925</name>
</gene>
<dbReference type="PANTHER" id="PTHR18934">
    <property type="entry name" value="ATP-DEPENDENT RNA HELICASE"/>
    <property type="match status" value="1"/>
</dbReference>
<evidence type="ECO:0000313" key="7">
    <source>
        <dbReference type="Proteomes" id="UP001152795"/>
    </source>
</evidence>
<evidence type="ECO:0000259" key="5">
    <source>
        <dbReference type="SMART" id="SM00847"/>
    </source>
</evidence>
<protein>
    <submittedName>
        <fullName evidence="6">ATP-dependent RNA helicase DHX36</fullName>
    </submittedName>
</protein>
<evidence type="ECO:0000256" key="1">
    <source>
        <dbReference type="ARBA" id="ARBA00022741"/>
    </source>
</evidence>
<keyword evidence="1" id="KW-0547">Nucleotide-binding</keyword>
<dbReference type="FunFam" id="1.20.120.1080:FF:000002">
    <property type="entry name" value="Putative ATP-dependent RNA helicase DHX36"/>
    <property type="match status" value="1"/>
</dbReference>
<reference evidence="6" key="1">
    <citation type="submission" date="2020-04" db="EMBL/GenBank/DDBJ databases">
        <authorList>
            <person name="Alioto T."/>
            <person name="Alioto T."/>
            <person name="Gomez Garrido J."/>
        </authorList>
    </citation>
    <scope>NUCLEOTIDE SEQUENCE</scope>
    <source>
        <strain evidence="6">A484AB</strain>
    </source>
</reference>
<evidence type="ECO:0000256" key="2">
    <source>
        <dbReference type="ARBA" id="ARBA00022801"/>
    </source>
</evidence>
<dbReference type="InterPro" id="IPR007502">
    <property type="entry name" value="Helicase-assoc_dom"/>
</dbReference>
<accession>A0A6S7KQE9</accession>